<dbReference type="InterPro" id="IPR036291">
    <property type="entry name" value="NAD(P)-bd_dom_sf"/>
</dbReference>
<keyword evidence="2" id="KW-0521">NADP</keyword>
<dbReference type="EMBL" id="JAPUFD010000006">
    <property type="protein sequence ID" value="MDI1487644.1"/>
    <property type="molecule type" value="Genomic_DNA"/>
</dbReference>
<dbReference type="InterPro" id="IPR051164">
    <property type="entry name" value="NmrA-like_oxidored"/>
</dbReference>
<dbReference type="PANTHER" id="PTHR42748:SF31">
    <property type="entry name" value="NMRA-LIKE DOMAIN-CONTAINING PROTEIN-RELATED"/>
    <property type="match status" value="1"/>
</dbReference>
<dbReference type="Gene3D" id="3.40.50.720">
    <property type="entry name" value="NAD(P)-binding Rossmann-like Domain"/>
    <property type="match status" value="1"/>
</dbReference>
<protein>
    <recommendedName>
        <fullName evidence="3">NmrA-like domain-containing protein</fullName>
    </recommendedName>
</protein>
<dbReference type="GO" id="GO:0005634">
    <property type="term" value="C:nucleus"/>
    <property type="evidence" value="ECO:0007669"/>
    <property type="project" value="TreeGrafter"/>
</dbReference>
<sequence length="315" mass="34120">MSKQILTILGATGKQGGSVVKSILADSKASSKFQVRAVTRDPTKESAKALKALGAEVVAGDMNDKDSLHAAIKDSYGVFSVTNFWELFSGEAEEKQGKTVADVCKGALPGVYHFDGKAHVEEYIRSLGIPASFFLAGFYMSNLPGMSLRDMGDGNWALALPIPDDSPIPLFDAEADTGKFVKAMFLNEDKVLGQRVYGATAYHTPAQILDEFKELFPSAGKKAVYNQLPGDVFKGIMASTGAPEVIQEEMLQNMRLMPEFGYYGGEKLEPSLAVSNGVSKIRSILSADLDPQLLTEKPTTWKEYAKKNPIFASLD</sequence>
<dbReference type="Pfam" id="PF05368">
    <property type="entry name" value="NmrA"/>
    <property type="match status" value="1"/>
</dbReference>
<evidence type="ECO:0000313" key="4">
    <source>
        <dbReference type="EMBL" id="MDI1487644.1"/>
    </source>
</evidence>
<comment type="caution">
    <text evidence="4">The sequence shown here is derived from an EMBL/GenBank/DDBJ whole genome shotgun (WGS) entry which is preliminary data.</text>
</comment>
<feature type="domain" description="NmrA-like" evidence="3">
    <location>
        <begin position="105"/>
        <end position="304"/>
    </location>
</feature>
<gene>
    <name evidence="4" type="ORF">OHK93_006914</name>
</gene>
<accession>A0AA43QL61</accession>
<dbReference type="PANTHER" id="PTHR42748">
    <property type="entry name" value="NITROGEN METABOLITE REPRESSION PROTEIN NMRA FAMILY MEMBER"/>
    <property type="match status" value="1"/>
</dbReference>
<evidence type="ECO:0000313" key="5">
    <source>
        <dbReference type="Proteomes" id="UP001161017"/>
    </source>
</evidence>
<evidence type="ECO:0000256" key="2">
    <source>
        <dbReference type="ARBA" id="ARBA00022857"/>
    </source>
</evidence>
<comment type="similarity">
    <text evidence="1">Belongs to the NmrA-type oxidoreductase family.</text>
</comment>
<keyword evidence="5" id="KW-1185">Reference proteome</keyword>
<name>A0AA43QL61_9LECA</name>
<dbReference type="InterPro" id="IPR008030">
    <property type="entry name" value="NmrA-like"/>
</dbReference>
<dbReference type="AlphaFoldDB" id="A0AA43QL61"/>
<dbReference type="Proteomes" id="UP001161017">
    <property type="component" value="Unassembled WGS sequence"/>
</dbReference>
<dbReference type="CDD" id="cd05251">
    <property type="entry name" value="NmrA_like_SDR_a"/>
    <property type="match status" value="1"/>
</dbReference>
<dbReference type="SUPFAM" id="SSF51735">
    <property type="entry name" value="NAD(P)-binding Rossmann-fold domains"/>
    <property type="match status" value="1"/>
</dbReference>
<proteinExistence type="inferred from homology"/>
<evidence type="ECO:0000259" key="3">
    <source>
        <dbReference type="Pfam" id="PF05368"/>
    </source>
</evidence>
<organism evidence="4 5">
    <name type="scientific">Ramalina farinacea</name>
    <dbReference type="NCBI Taxonomy" id="258253"/>
    <lineage>
        <taxon>Eukaryota</taxon>
        <taxon>Fungi</taxon>
        <taxon>Dikarya</taxon>
        <taxon>Ascomycota</taxon>
        <taxon>Pezizomycotina</taxon>
        <taxon>Lecanoromycetes</taxon>
        <taxon>OSLEUM clade</taxon>
        <taxon>Lecanoromycetidae</taxon>
        <taxon>Lecanorales</taxon>
        <taxon>Lecanorineae</taxon>
        <taxon>Ramalinaceae</taxon>
        <taxon>Ramalina</taxon>
    </lineage>
</organism>
<reference evidence="4" key="1">
    <citation type="journal article" date="2023" name="Genome Biol. Evol.">
        <title>First Whole Genome Sequence and Flow Cytometry Genome Size Data for the Lichen-Forming Fungus Ramalina farinacea (Ascomycota).</title>
        <authorList>
            <person name="Llewellyn T."/>
            <person name="Mian S."/>
            <person name="Hill R."/>
            <person name="Leitch I.J."/>
            <person name="Gaya E."/>
        </authorList>
    </citation>
    <scope>NUCLEOTIDE SEQUENCE</scope>
    <source>
        <strain evidence="4">LIQ254RAFAR</strain>
    </source>
</reference>
<dbReference type="Gene3D" id="3.90.25.10">
    <property type="entry name" value="UDP-galactose 4-epimerase, domain 1"/>
    <property type="match status" value="1"/>
</dbReference>
<evidence type="ECO:0000256" key="1">
    <source>
        <dbReference type="ARBA" id="ARBA00006328"/>
    </source>
</evidence>